<evidence type="ECO:0000313" key="5">
    <source>
        <dbReference type="EMBL" id="AEI09472.1"/>
    </source>
</evidence>
<evidence type="ECO:0000259" key="4">
    <source>
        <dbReference type="Pfam" id="PF18317"/>
    </source>
</evidence>
<dbReference type="eggNOG" id="COG0169">
    <property type="taxonomic scope" value="Bacteria"/>
</dbReference>
<dbReference type="CDD" id="cd01065">
    <property type="entry name" value="NAD_bind_Shikimate_DH"/>
    <property type="match status" value="1"/>
</dbReference>
<dbReference type="Gene3D" id="3.40.50.10860">
    <property type="entry name" value="Leucine Dehydrogenase, chain A, domain 1"/>
    <property type="match status" value="1"/>
</dbReference>
<keyword evidence="2" id="KW-0028">Amino-acid biosynthesis</keyword>
<keyword evidence="6" id="KW-1185">Reference proteome</keyword>
<evidence type="ECO:0000256" key="1">
    <source>
        <dbReference type="ARBA" id="ARBA00004871"/>
    </source>
</evidence>
<gene>
    <name evidence="5" type="primary">aroE</name>
    <name evidence="5" type="ordered locus">CRES_1116</name>
</gene>
<dbReference type="InterPro" id="IPR036291">
    <property type="entry name" value="NAD(P)-bd_dom_sf"/>
</dbReference>
<dbReference type="GO" id="GO:0019632">
    <property type="term" value="P:shikimate metabolic process"/>
    <property type="evidence" value="ECO:0007669"/>
    <property type="project" value="TreeGrafter"/>
</dbReference>
<dbReference type="InterPro" id="IPR041121">
    <property type="entry name" value="SDH_C"/>
</dbReference>
<dbReference type="PANTHER" id="PTHR21089">
    <property type="entry name" value="SHIKIMATE DEHYDROGENASE"/>
    <property type="match status" value="1"/>
</dbReference>
<protein>
    <submittedName>
        <fullName evidence="5">Shikimate 5-dehydrogenase</fullName>
        <ecNumber evidence="5">1.1.1.25</ecNumber>
    </submittedName>
</protein>
<dbReference type="RefSeq" id="WP_013888487.1">
    <property type="nucleotide sequence ID" value="NC_015673.1"/>
</dbReference>
<sequence length="320" mass="33757">MSSAEPTSTGFLTIDEFLALANPRCAVLGRPIAHSLSPQLHTAGYRATHQDDMSYYRVEAGEARELRQLLTAAGDVAGIRGLSVTMPGKQVALELADVATERALSIGTANTLVPHVEEHSAPGESSGMAAPANETRRVKWLADNTDVDGITRCLEYVVAQGAPDLSGTSAVVIGNGGTARPAVAALAQAGVRRVIVLARSERALNLQALVEGFGMEFEWSRFDDPCLAATVRGASVAISTVPAEAVEPLIPALLGTSAIVDVIYDPYPTPLLSAAREMGLPHADGLRMLAGQAEEQFRLFTGHVSPEGLMLETVLQLKQL</sequence>
<dbReference type="GO" id="GO:0004764">
    <property type="term" value="F:shikimate 3-dehydrogenase (NADP+) activity"/>
    <property type="evidence" value="ECO:0007669"/>
    <property type="project" value="UniProtKB-EC"/>
</dbReference>
<dbReference type="Pfam" id="PF08501">
    <property type="entry name" value="Shikimate_dh_N"/>
    <property type="match status" value="1"/>
</dbReference>
<dbReference type="OrthoDB" id="9776868at2"/>
<evidence type="ECO:0000256" key="2">
    <source>
        <dbReference type="ARBA" id="ARBA00023141"/>
    </source>
</evidence>
<comment type="pathway">
    <text evidence="1">Metabolic intermediate biosynthesis; chorismate biosynthesis; chorismate from D-erythrose 4-phosphate and phosphoenolpyruvate: step 4/7.</text>
</comment>
<dbReference type="EMBL" id="CP002857">
    <property type="protein sequence ID" value="AEI09472.1"/>
    <property type="molecule type" value="Genomic_DNA"/>
</dbReference>
<organism evidence="5 6">
    <name type="scientific">Corynebacterium resistens (strain DSM 45100 / JCM 12819 / GTC 2026 / SICGH 158)</name>
    <dbReference type="NCBI Taxonomy" id="662755"/>
    <lineage>
        <taxon>Bacteria</taxon>
        <taxon>Bacillati</taxon>
        <taxon>Actinomycetota</taxon>
        <taxon>Actinomycetes</taxon>
        <taxon>Mycobacteriales</taxon>
        <taxon>Corynebacteriaceae</taxon>
        <taxon>Corynebacterium</taxon>
    </lineage>
</organism>
<feature type="domain" description="SDH C-terminal" evidence="4">
    <location>
        <begin position="285"/>
        <end position="315"/>
    </location>
</feature>
<dbReference type="GO" id="GO:0009073">
    <property type="term" value="P:aromatic amino acid family biosynthetic process"/>
    <property type="evidence" value="ECO:0007669"/>
    <property type="project" value="UniProtKB-KW"/>
</dbReference>
<evidence type="ECO:0000313" key="6">
    <source>
        <dbReference type="Proteomes" id="UP000000492"/>
    </source>
</evidence>
<dbReference type="AlphaFoldDB" id="F8E312"/>
<dbReference type="Proteomes" id="UP000000492">
    <property type="component" value="Chromosome"/>
</dbReference>
<dbReference type="PANTHER" id="PTHR21089:SF1">
    <property type="entry name" value="BIFUNCTIONAL 3-DEHYDROQUINATE DEHYDRATASE_SHIKIMATE DEHYDROGENASE, CHLOROPLASTIC"/>
    <property type="match status" value="1"/>
</dbReference>
<dbReference type="Pfam" id="PF18317">
    <property type="entry name" value="SDH_C"/>
    <property type="match status" value="1"/>
</dbReference>
<dbReference type="InterPro" id="IPR022893">
    <property type="entry name" value="Shikimate_DH_fam"/>
</dbReference>
<dbReference type="SUPFAM" id="SSF51735">
    <property type="entry name" value="NAD(P)-binding Rossmann-fold domains"/>
    <property type="match status" value="1"/>
</dbReference>
<accession>F8E312</accession>
<evidence type="ECO:0000259" key="3">
    <source>
        <dbReference type="Pfam" id="PF08501"/>
    </source>
</evidence>
<proteinExistence type="predicted"/>
<feature type="domain" description="Shikimate dehydrogenase substrate binding N-terminal" evidence="3">
    <location>
        <begin position="27"/>
        <end position="112"/>
    </location>
</feature>
<dbReference type="STRING" id="662755.CRES_1116"/>
<dbReference type="NCBIfam" id="NF001311">
    <property type="entry name" value="PRK00258.1-3"/>
    <property type="match status" value="1"/>
</dbReference>
<keyword evidence="5" id="KW-0560">Oxidoreductase</keyword>
<dbReference type="InterPro" id="IPR046346">
    <property type="entry name" value="Aminoacid_DH-like_N_sf"/>
</dbReference>
<keyword evidence="2" id="KW-0057">Aromatic amino acid biosynthesis</keyword>
<dbReference type="GO" id="GO:0009423">
    <property type="term" value="P:chorismate biosynthetic process"/>
    <property type="evidence" value="ECO:0007669"/>
    <property type="project" value="TreeGrafter"/>
</dbReference>
<dbReference type="Gene3D" id="3.40.50.720">
    <property type="entry name" value="NAD(P)-binding Rossmann-like Domain"/>
    <property type="match status" value="1"/>
</dbReference>
<dbReference type="KEGG" id="crd:CRES_1116"/>
<name>F8E312_CORRG</name>
<dbReference type="InterPro" id="IPR013708">
    <property type="entry name" value="Shikimate_DH-bd_N"/>
</dbReference>
<dbReference type="HOGENOM" id="CLU_044063_0_0_11"/>
<reference evidence="5 6" key="1">
    <citation type="journal article" date="2012" name="BMC Genomics">
        <title>Complete genome sequence, lifestyle, and multi-drug resistance of the human pathogen Corynebacterium resistens DSM 45100 isolated from blood samples of a leukemia patient.</title>
        <authorList>
            <person name="Schroder J."/>
            <person name="Maus I."/>
            <person name="Meyer K."/>
            <person name="Wordemann S."/>
            <person name="Blom J."/>
            <person name="Jaenicke S."/>
            <person name="Schneider J."/>
            <person name="Trost E."/>
            <person name="Tauch A."/>
        </authorList>
    </citation>
    <scope>NUCLEOTIDE SEQUENCE [LARGE SCALE GENOMIC DNA]</scope>
    <source>
        <strain evidence="6">DSM 45100 / JCM 12819 / CCUG 50093 / GTC 2026 / SICGH 158</strain>
    </source>
</reference>
<dbReference type="SUPFAM" id="SSF53223">
    <property type="entry name" value="Aminoacid dehydrogenase-like, N-terminal domain"/>
    <property type="match status" value="1"/>
</dbReference>
<dbReference type="EC" id="1.1.1.25" evidence="5"/>